<dbReference type="Pfam" id="PF00496">
    <property type="entry name" value="SBP_bac_5"/>
    <property type="match status" value="1"/>
</dbReference>
<feature type="signal peptide" evidence="5">
    <location>
        <begin position="1"/>
        <end position="20"/>
    </location>
</feature>
<dbReference type="FunFam" id="3.90.76.10:FF:000001">
    <property type="entry name" value="Oligopeptide ABC transporter substrate-binding protein"/>
    <property type="match status" value="1"/>
</dbReference>
<protein>
    <submittedName>
        <fullName evidence="7">Oligopeptide transport system substrate-binding protein</fullName>
    </submittedName>
</protein>
<dbReference type="InterPro" id="IPR000914">
    <property type="entry name" value="SBP_5_dom"/>
</dbReference>
<evidence type="ECO:0000313" key="8">
    <source>
        <dbReference type="Proteomes" id="UP000243406"/>
    </source>
</evidence>
<keyword evidence="4 5" id="KW-0732">Signal</keyword>
<feature type="chain" id="PRO_5039166340" evidence="5">
    <location>
        <begin position="21"/>
        <end position="545"/>
    </location>
</feature>
<dbReference type="FunFam" id="3.10.105.10:FF:000001">
    <property type="entry name" value="Oligopeptide ABC transporter, oligopeptide-binding protein"/>
    <property type="match status" value="1"/>
</dbReference>
<dbReference type="InterPro" id="IPR039424">
    <property type="entry name" value="SBP_5"/>
</dbReference>
<dbReference type="PANTHER" id="PTHR30290">
    <property type="entry name" value="PERIPLASMIC BINDING COMPONENT OF ABC TRANSPORTER"/>
    <property type="match status" value="1"/>
</dbReference>
<gene>
    <name evidence="7" type="ORF">SAMN02745120_1811</name>
</gene>
<dbReference type="OrthoDB" id="9801912at2"/>
<dbReference type="GO" id="GO:0015833">
    <property type="term" value="P:peptide transport"/>
    <property type="evidence" value="ECO:0007669"/>
    <property type="project" value="TreeGrafter"/>
</dbReference>
<keyword evidence="8" id="KW-1185">Reference proteome</keyword>
<proteinExistence type="inferred from homology"/>
<evidence type="ECO:0000256" key="1">
    <source>
        <dbReference type="ARBA" id="ARBA00004196"/>
    </source>
</evidence>
<comment type="similarity">
    <text evidence="2">Belongs to the bacterial solute-binding protein 5 family.</text>
</comment>
<dbReference type="PROSITE" id="PS51257">
    <property type="entry name" value="PROKAR_LIPOPROTEIN"/>
    <property type="match status" value="1"/>
</dbReference>
<feature type="domain" description="Solute-binding protein family 5" evidence="6">
    <location>
        <begin position="85"/>
        <end position="468"/>
    </location>
</feature>
<dbReference type="Gene3D" id="3.10.105.10">
    <property type="entry name" value="Dipeptide-binding Protein, Domain 3"/>
    <property type="match status" value="1"/>
</dbReference>
<evidence type="ECO:0000256" key="3">
    <source>
        <dbReference type="ARBA" id="ARBA00022448"/>
    </source>
</evidence>
<name>A0A1T5BQM3_9FIRM</name>
<sequence>MKKKLIALTLTALMGFSVLAGCGGNQAAEGGDEAAGESTEPKIVRHNLGADPQTIDPALNTAVDGAIFLVNVFEGLCRTDENEKAIPGMAESWEVSEDGLTYTFKLRDAKWSDGEPVKAQDFEFAWKRALDPTTAAEYAYQMYYLKGGEAFNSGEATIDEVGVKAIDDKTLEVVLESPTPYFLELTAFPTYFPVRKDIVEADPEGWALNMETYISNGPFKAVEWSHNDVLKVVKNENYYDADSIQLDGIDFYMIVEESTGMSAYESGEIDYLEHIPTDQIPTLQESHEDFEIQPYLGTYFYVFNTTKEPVNDPKVRKALTLAIDRQAIVDVVTKGGQKPASGFVPSGMTLSDGSDFREKGGDFGIPATANVEEAKKLLAEAGYPDGQGFPTIEVMYNTLEAHKAIAEAIQEMWKQNLGINVELRNEEWKVFQETRTQGDFIIARHGWIGDYVDPMTFLDMWLSNSGNNDADWFNDEYDKLIADSKKAEGADRDALMLQAEKLMMDANITMPIYYYTKPTLLKSYVKGVHFSPLGFVFYHNATIEK</sequence>
<dbReference type="SUPFAM" id="SSF53850">
    <property type="entry name" value="Periplasmic binding protein-like II"/>
    <property type="match status" value="1"/>
</dbReference>
<dbReference type="EMBL" id="FUYN01000003">
    <property type="protein sequence ID" value="SKB49662.1"/>
    <property type="molecule type" value="Genomic_DNA"/>
</dbReference>
<dbReference type="GO" id="GO:0043190">
    <property type="term" value="C:ATP-binding cassette (ABC) transporter complex"/>
    <property type="evidence" value="ECO:0007669"/>
    <property type="project" value="InterPro"/>
</dbReference>
<organism evidence="7 8">
    <name type="scientific">Acetoanaerobium noterae</name>
    <dbReference type="NCBI Taxonomy" id="745369"/>
    <lineage>
        <taxon>Bacteria</taxon>
        <taxon>Bacillati</taxon>
        <taxon>Bacillota</taxon>
        <taxon>Clostridia</taxon>
        <taxon>Peptostreptococcales</taxon>
        <taxon>Filifactoraceae</taxon>
        <taxon>Acetoanaerobium</taxon>
    </lineage>
</organism>
<evidence type="ECO:0000313" key="7">
    <source>
        <dbReference type="EMBL" id="SKB49662.1"/>
    </source>
</evidence>
<dbReference type="Gene3D" id="3.40.190.10">
    <property type="entry name" value="Periplasmic binding protein-like II"/>
    <property type="match status" value="1"/>
</dbReference>
<reference evidence="8" key="1">
    <citation type="submission" date="2017-02" db="EMBL/GenBank/DDBJ databases">
        <authorList>
            <person name="Varghese N."/>
            <person name="Submissions S."/>
        </authorList>
    </citation>
    <scope>NUCLEOTIDE SEQUENCE [LARGE SCALE GENOMIC DNA]</scope>
    <source>
        <strain evidence="8">ATCC 35199</strain>
    </source>
</reference>
<dbReference type="InterPro" id="IPR030678">
    <property type="entry name" value="Peptide/Ni-bd"/>
</dbReference>
<dbReference type="RefSeq" id="WP_079589635.1">
    <property type="nucleotide sequence ID" value="NZ_CP154629.1"/>
</dbReference>
<evidence type="ECO:0000256" key="4">
    <source>
        <dbReference type="ARBA" id="ARBA00022729"/>
    </source>
</evidence>
<evidence type="ECO:0000256" key="5">
    <source>
        <dbReference type="SAM" id="SignalP"/>
    </source>
</evidence>
<dbReference type="PANTHER" id="PTHR30290:SF79">
    <property type="entry name" value="DIPEPTIDE-BINDING PROTEIN DPPE"/>
    <property type="match status" value="1"/>
</dbReference>
<dbReference type="GO" id="GO:1904680">
    <property type="term" value="F:peptide transmembrane transporter activity"/>
    <property type="evidence" value="ECO:0007669"/>
    <property type="project" value="TreeGrafter"/>
</dbReference>
<dbReference type="Gene3D" id="3.90.76.10">
    <property type="entry name" value="Dipeptide-binding Protein, Domain 1"/>
    <property type="match status" value="1"/>
</dbReference>
<dbReference type="GO" id="GO:0030288">
    <property type="term" value="C:outer membrane-bounded periplasmic space"/>
    <property type="evidence" value="ECO:0007669"/>
    <property type="project" value="UniProtKB-ARBA"/>
</dbReference>
<comment type="subcellular location">
    <subcellularLocation>
        <location evidence="1">Cell envelope</location>
    </subcellularLocation>
</comment>
<keyword evidence="3" id="KW-0813">Transport</keyword>
<dbReference type="Proteomes" id="UP000243406">
    <property type="component" value="Unassembled WGS sequence"/>
</dbReference>
<evidence type="ECO:0000259" key="6">
    <source>
        <dbReference type="Pfam" id="PF00496"/>
    </source>
</evidence>
<dbReference type="PIRSF" id="PIRSF002741">
    <property type="entry name" value="MppA"/>
    <property type="match status" value="1"/>
</dbReference>
<accession>A0A1T5BQM3</accession>
<evidence type="ECO:0000256" key="2">
    <source>
        <dbReference type="ARBA" id="ARBA00005695"/>
    </source>
</evidence>
<dbReference type="CDD" id="cd08504">
    <property type="entry name" value="PBP2_OppA"/>
    <property type="match status" value="1"/>
</dbReference>
<dbReference type="AlphaFoldDB" id="A0A1T5BQM3"/>